<dbReference type="SUPFAM" id="SSF160631">
    <property type="entry name" value="SMI1/KNR4-like"/>
    <property type="match status" value="1"/>
</dbReference>
<dbReference type="EMBL" id="JBFRHK010000007">
    <property type="protein sequence ID" value="MEX3746050.1"/>
    <property type="molecule type" value="Genomic_DNA"/>
</dbReference>
<dbReference type="InterPro" id="IPR018958">
    <property type="entry name" value="Knr4/Smi1-like_dom"/>
</dbReference>
<sequence>MFELNNITDLTIYGPASEKEILAIEDMMNLKLPAEYRTFLKYTNGLSTEGGVLIYGTEEIKERNETWEVNEYAKGYVAIGDDGGGTVFLMELDTAGSTVFAVGCGDMNPQNASIIAVDFNSWINSGCFSKLEEEALGDPIVTCNIVLTASPSGGLKDLVEIKNVLHIKITAFDLLKYSKKLPCELVKDYPYDQAIMLIESLGAIGQTLKVVPLTKKE</sequence>
<protein>
    <submittedName>
        <fullName evidence="2">SMI1/KNR4 family protein</fullName>
    </submittedName>
</protein>
<evidence type="ECO:0000313" key="3">
    <source>
        <dbReference type="EMBL" id="MEX3746050.1"/>
    </source>
</evidence>
<dbReference type="EMBL" id="JBFRHK010000006">
    <property type="protein sequence ID" value="MEX3745750.1"/>
    <property type="molecule type" value="Genomic_DNA"/>
</dbReference>
<dbReference type="InterPro" id="IPR037883">
    <property type="entry name" value="Knr4/Smi1-like_sf"/>
</dbReference>
<comment type="caution">
    <text evidence="2">The sequence shown here is derived from an EMBL/GenBank/DDBJ whole genome shotgun (WGS) entry which is preliminary data.</text>
</comment>
<evidence type="ECO:0000313" key="2">
    <source>
        <dbReference type="EMBL" id="MEX3745750.1"/>
    </source>
</evidence>
<reference evidence="2 4" key="1">
    <citation type="submission" date="2024-07" db="EMBL/GenBank/DDBJ databases">
        <title>Characterization of a bacterium isolated from hydrolysated instant sea cucumber by whole-genome sequencing and metabolomics.</title>
        <authorList>
            <person name="Luo X."/>
            <person name="Zhang Z."/>
            <person name="Zheng Z."/>
            <person name="Zhang W."/>
            <person name="Ming T."/>
            <person name="Jiao L."/>
            <person name="Su X."/>
            <person name="Kong F."/>
            <person name="Xu J."/>
        </authorList>
    </citation>
    <scope>NUCLEOTIDE SEQUENCE [LARGE SCALE GENOMIC DNA]</scope>
    <source>
        <strain evidence="2 4">XL-2024</strain>
    </source>
</reference>
<gene>
    <name evidence="2" type="ORF">AB1300_11445</name>
    <name evidence="3" type="ORF">AB1300_12990</name>
</gene>
<dbReference type="RefSeq" id="WP_368636627.1">
    <property type="nucleotide sequence ID" value="NZ_JBFRHK010000006.1"/>
</dbReference>
<keyword evidence="4" id="KW-1185">Reference proteome</keyword>
<accession>A0ABV3VXY5</accession>
<dbReference type="Gene3D" id="3.40.1580.10">
    <property type="entry name" value="SMI1/KNR4-like"/>
    <property type="match status" value="1"/>
</dbReference>
<proteinExistence type="predicted"/>
<feature type="domain" description="Knr4/Smi1-like" evidence="1">
    <location>
        <begin position="15"/>
        <end position="125"/>
    </location>
</feature>
<evidence type="ECO:0000259" key="1">
    <source>
        <dbReference type="SMART" id="SM00860"/>
    </source>
</evidence>
<name>A0ABV3VXY5_9BACI</name>
<evidence type="ECO:0000313" key="4">
    <source>
        <dbReference type="Proteomes" id="UP001558534"/>
    </source>
</evidence>
<dbReference type="Pfam" id="PF09346">
    <property type="entry name" value="SMI1_KNR4"/>
    <property type="match status" value="1"/>
</dbReference>
<dbReference type="Proteomes" id="UP001558534">
    <property type="component" value="Unassembled WGS sequence"/>
</dbReference>
<dbReference type="SMART" id="SM00860">
    <property type="entry name" value="SMI1_KNR4"/>
    <property type="match status" value="1"/>
</dbReference>
<organism evidence="2 4">
    <name type="scientific">Lysinibacillus xylanilyticus</name>
    <dbReference type="NCBI Taxonomy" id="582475"/>
    <lineage>
        <taxon>Bacteria</taxon>
        <taxon>Bacillati</taxon>
        <taxon>Bacillota</taxon>
        <taxon>Bacilli</taxon>
        <taxon>Bacillales</taxon>
        <taxon>Bacillaceae</taxon>
        <taxon>Lysinibacillus</taxon>
    </lineage>
</organism>